<evidence type="ECO:0000313" key="11">
    <source>
        <dbReference type="Proteomes" id="UP000275456"/>
    </source>
</evidence>
<comment type="subcellular location">
    <subcellularLocation>
        <location evidence="4">Cytoplasm</location>
    </subcellularLocation>
</comment>
<evidence type="ECO:0000256" key="5">
    <source>
        <dbReference type="NCBIfam" id="TIGR00112"/>
    </source>
</evidence>
<dbReference type="PANTHER" id="PTHR11645">
    <property type="entry name" value="PYRROLINE-5-CARBOXYLATE REDUCTASE"/>
    <property type="match status" value="1"/>
</dbReference>
<dbReference type="SUPFAM" id="SSF48179">
    <property type="entry name" value="6-phosphogluconate dehydrogenase C-terminal domain-like"/>
    <property type="match status" value="1"/>
</dbReference>
<dbReference type="Pfam" id="PF03807">
    <property type="entry name" value="F420_oxidored"/>
    <property type="match status" value="1"/>
</dbReference>
<dbReference type="InterPro" id="IPR029036">
    <property type="entry name" value="P5CR_dimer"/>
</dbReference>
<dbReference type="GO" id="GO:0055129">
    <property type="term" value="P:L-proline biosynthetic process"/>
    <property type="evidence" value="ECO:0007669"/>
    <property type="project" value="UniProtKB-UniRule"/>
</dbReference>
<evidence type="ECO:0000256" key="3">
    <source>
        <dbReference type="ARBA" id="ARBA00023002"/>
    </source>
</evidence>
<evidence type="ECO:0000256" key="7">
    <source>
        <dbReference type="RuleBase" id="RU003903"/>
    </source>
</evidence>
<accession>A0A3N2AR08</accession>
<dbReference type="PROSITE" id="PS00521">
    <property type="entry name" value="P5CR"/>
    <property type="match status" value="1"/>
</dbReference>
<dbReference type="Gene3D" id="1.10.3730.10">
    <property type="entry name" value="ProC C-terminal domain-like"/>
    <property type="match status" value="1"/>
</dbReference>
<feature type="binding site" evidence="6">
    <location>
        <position position="76"/>
    </location>
    <ligand>
        <name>NADPH</name>
        <dbReference type="ChEBI" id="CHEBI:57783"/>
    </ligand>
</feature>
<comment type="similarity">
    <text evidence="1 4 7">Belongs to the pyrroline-5-carboxylate reductase family.</text>
</comment>
<dbReference type="InterPro" id="IPR036291">
    <property type="entry name" value="NAD(P)-bd_dom_sf"/>
</dbReference>
<evidence type="ECO:0000256" key="1">
    <source>
        <dbReference type="ARBA" id="ARBA00005525"/>
    </source>
</evidence>
<dbReference type="Proteomes" id="UP000275456">
    <property type="component" value="Unassembled WGS sequence"/>
</dbReference>
<reference evidence="10 11" key="1">
    <citation type="submission" date="2018-11" db="EMBL/GenBank/DDBJ databases">
        <title>Sequencing the genomes of 1000 actinobacteria strains.</title>
        <authorList>
            <person name="Klenk H.-P."/>
        </authorList>
    </citation>
    <scope>NUCLEOTIDE SEQUENCE [LARGE SCALE GENOMIC DNA]</scope>
    <source>
        <strain evidence="10 11">DSM 9580</strain>
    </source>
</reference>
<dbReference type="EMBL" id="RKHJ01000001">
    <property type="protein sequence ID" value="ROR65142.1"/>
    <property type="molecule type" value="Genomic_DNA"/>
</dbReference>
<organism evidence="10 11">
    <name type="scientific">Agrococcus jenensis</name>
    <dbReference type="NCBI Taxonomy" id="46353"/>
    <lineage>
        <taxon>Bacteria</taxon>
        <taxon>Bacillati</taxon>
        <taxon>Actinomycetota</taxon>
        <taxon>Actinomycetes</taxon>
        <taxon>Micrococcales</taxon>
        <taxon>Microbacteriaceae</taxon>
        <taxon>Agrococcus</taxon>
    </lineage>
</organism>
<evidence type="ECO:0000259" key="8">
    <source>
        <dbReference type="Pfam" id="PF03807"/>
    </source>
</evidence>
<comment type="catalytic activity">
    <reaction evidence="4">
        <text>L-proline + NAD(+) = (S)-1-pyrroline-5-carboxylate + NADH + 2 H(+)</text>
        <dbReference type="Rhea" id="RHEA:14105"/>
        <dbReference type="ChEBI" id="CHEBI:15378"/>
        <dbReference type="ChEBI" id="CHEBI:17388"/>
        <dbReference type="ChEBI" id="CHEBI:57540"/>
        <dbReference type="ChEBI" id="CHEBI:57945"/>
        <dbReference type="ChEBI" id="CHEBI:60039"/>
        <dbReference type="EC" id="1.5.1.2"/>
    </reaction>
</comment>
<comment type="caution">
    <text evidence="10">The sequence shown here is derived from an EMBL/GenBank/DDBJ whole genome shotgun (WGS) entry which is preliminary data.</text>
</comment>
<dbReference type="NCBIfam" id="TIGR00112">
    <property type="entry name" value="proC"/>
    <property type="match status" value="1"/>
</dbReference>
<protein>
    <recommendedName>
        <fullName evidence="4 5">Pyrroline-5-carboxylate reductase</fullName>
        <shortName evidence="4">P5C reductase</shortName>
        <shortName evidence="4">P5CR</shortName>
        <ecNumber evidence="4 5">1.5.1.2</ecNumber>
    </recommendedName>
    <alternativeName>
        <fullName evidence="4">PCA reductase</fullName>
    </alternativeName>
</protein>
<sequence length="293" mass="29531">MRVGRPLPPGYPGRMPATLPPIAMLGVGSMGGAILAGLARHGAERIVVTNRTAEKAAAVRLDGVESIALADEPDGNARAVAGAKLVVLGVKPAGIVDLAREIAPHLAADAVVVSIAAGTTVASIEAALPASVAVVRAMPNTPSHVGLGVTGAAGGTRASADDVALVARMFEAVGEVIVVDESQIDALSTISGSGPAYVFLLIEELTAAAERMGFTPEQAATMVQGTFRGASELLAADGSVPMTARPAELRRRVTSPKGTTERAVAVLQDARLGEVFDRATAAALARAQELAAG</sequence>
<dbReference type="Pfam" id="PF14748">
    <property type="entry name" value="P5CR_dimer"/>
    <property type="match status" value="1"/>
</dbReference>
<dbReference type="InterPro" id="IPR008927">
    <property type="entry name" value="6-PGluconate_DH-like_C_sf"/>
</dbReference>
<dbReference type="UniPathway" id="UPA00098">
    <property type="reaction ID" value="UER00361"/>
</dbReference>
<dbReference type="PANTHER" id="PTHR11645:SF0">
    <property type="entry name" value="PYRROLINE-5-CARBOXYLATE REDUCTASE 3"/>
    <property type="match status" value="1"/>
</dbReference>
<feature type="domain" description="Pyrroline-5-carboxylate reductase catalytic N-terminal" evidence="8">
    <location>
        <begin position="22"/>
        <end position="118"/>
    </location>
</feature>
<dbReference type="GO" id="GO:0004735">
    <property type="term" value="F:pyrroline-5-carboxylate reductase activity"/>
    <property type="evidence" value="ECO:0007669"/>
    <property type="project" value="UniProtKB-UniRule"/>
</dbReference>
<comment type="pathway">
    <text evidence="4 7">Amino-acid biosynthesis; L-proline biosynthesis; L-proline from L-glutamate 5-semialdehyde: step 1/1.</text>
</comment>
<dbReference type="InterPro" id="IPR000304">
    <property type="entry name" value="Pyrroline-COOH_reductase"/>
</dbReference>
<proteinExistence type="inferred from homology"/>
<dbReference type="InterPro" id="IPR053790">
    <property type="entry name" value="P5CR-like_CS"/>
</dbReference>
<evidence type="ECO:0000313" key="10">
    <source>
        <dbReference type="EMBL" id="ROR65142.1"/>
    </source>
</evidence>
<dbReference type="GO" id="GO:0005737">
    <property type="term" value="C:cytoplasm"/>
    <property type="evidence" value="ECO:0007669"/>
    <property type="project" value="UniProtKB-SubCell"/>
</dbReference>
<evidence type="ECO:0000259" key="9">
    <source>
        <dbReference type="Pfam" id="PF14748"/>
    </source>
</evidence>
<comment type="catalytic activity">
    <reaction evidence="4 7">
        <text>L-proline + NADP(+) = (S)-1-pyrroline-5-carboxylate + NADPH + 2 H(+)</text>
        <dbReference type="Rhea" id="RHEA:14109"/>
        <dbReference type="ChEBI" id="CHEBI:15378"/>
        <dbReference type="ChEBI" id="CHEBI:17388"/>
        <dbReference type="ChEBI" id="CHEBI:57783"/>
        <dbReference type="ChEBI" id="CHEBI:58349"/>
        <dbReference type="ChEBI" id="CHEBI:60039"/>
        <dbReference type="EC" id="1.5.1.2"/>
    </reaction>
</comment>
<evidence type="ECO:0000256" key="6">
    <source>
        <dbReference type="PIRSR" id="PIRSR000193-1"/>
    </source>
</evidence>
<keyword evidence="11" id="KW-1185">Reference proteome</keyword>
<dbReference type="PIRSF" id="PIRSF000193">
    <property type="entry name" value="Pyrrol-5-carb_rd"/>
    <property type="match status" value="1"/>
</dbReference>
<name>A0A3N2AR08_9MICO</name>
<feature type="domain" description="Pyrroline-5-carboxylate reductase dimerisation" evidence="9">
    <location>
        <begin position="181"/>
        <end position="290"/>
    </location>
</feature>
<evidence type="ECO:0000256" key="4">
    <source>
        <dbReference type="HAMAP-Rule" id="MF_01925"/>
    </source>
</evidence>
<dbReference type="EC" id="1.5.1.2" evidence="4 5"/>
<dbReference type="Gene3D" id="3.40.50.720">
    <property type="entry name" value="NAD(P)-binding Rossmann-like Domain"/>
    <property type="match status" value="1"/>
</dbReference>
<keyword evidence="3 4" id="KW-0560">Oxidoreductase</keyword>
<keyword evidence="4 7" id="KW-0641">Proline biosynthesis</keyword>
<dbReference type="SUPFAM" id="SSF51735">
    <property type="entry name" value="NAD(P)-binding Rossmann-fold domains"/>
    <property type="match status" value="1"/>
</dbReference>
<dbReference type="HAMAP" id="MF_01925">
    <property type="entry name" value="P5C_reductase"/>
    <property type="match status" value="1"/>
</dbReference>
<keyword evidence="4" id="KW-0963">Cytoplasm</keyword>
<comment type="function">
    <text evidence="4">Catalyzes the reduction of 1-pyrroline-5-carboxylate (PCA) to L-proline.</text>
</comment>
<evidence type="ECO:0000256" key="2">
    <source>
        <dbReference type="ARBA" id="ARBA00022857"/>
    </source>
</evidence>
<gene>
    <name evidence="4" type="primary">proC</name>
    <name evidence="10" type="ORF">EDD26_0504</name>
</gene>
<dbReference type="InterPro" id="IPR028939">
    <property type="entry name" value="P5C_Rdtase_cat_N"/>
</dbReference>
<keyword evidence="4 7" id="KW-0028">Amino-acid biosynthesis</keyword>
<dbReference type="AlphaFoldDB" id="A0A3N2AR08"/>
<keyword evidence="2 4" id="KW-0521">NADP</keyword>
<feature type="binding site" evidence="6">
    <location>
        <begin position="25"/>
        <end position="30"/>
    </location>
    <ligand>
        <name>NADP(+)</name>
        <dbReference type="ChEBI" id="CHEBI:58349"/>
    </ligand>
</feature>